<feature type="region of interest" description="Disordered" evidence="5">
    <location>
        <begin position="16"/>
        <end position="40"/>
    </location>
</feature>
<evidence type="ECO:0000313" key="8">
    <source>
        <dbReference type="Proteomes" id="UP000245946"/>
    </source>
</evidence>
<sequence>MMRLGLRGARLASTSASTSASAASASTSAAQQYGPGPGATTHYRITLRRSAIGLPAKTGRVLESLGLTRRLQSVIRPQRADMAGAILAVKELVHVDTVRRLDAPTQEHYALIEMGASPNAVLDLDAVWVDEKGEVVSWGAAARKAPRGYRVTGNLVSPERDAEVKLRRESEE</sequence>
<feature type="domain" description="Large ribosomal subunit protein uL30-like ferredoxin-like fold" evidence="6">
    <location>
        <begin position="43"/>
        <end position="93"/>
    </location>
</feature>
<comment type="similarity">
    <text evidence="1">Belongs to the universal ribosomal protein uL30 family.</text>
</comment>
<dbReference type="GeneID" id="37271328"/>
<dbReference type="GO" id="GO:0003735">
    <property type="term" value="F:structural constituent of ribosome"/>
    <property type="evidence" value="ECO:0007669"/>
    <property type="project" value="InterPro"/>
</dbReference>
<dbReference type="InterPro" id="IPR036919">
    <property type="entry name" value="Ribo_uL30_ferredoxin-like_sf"/>
</dbReference>
<evidence type="ECO:0000256" key="4">
    <source>
        <dbReference type="ARBA" id="ARBA00035281"/>
    </source>
</evidence>
<dbReference type="Proteomes" id="UP000245946">
    <property type="component" value="Unassembled WGS sequence"/>
</dbReference>
<accession>A0A316ZIX9</accession>
<evidence type="ECO:0000259" key="6">
    <source>
        <dbReference type="Pfam" id="PF00327"/>
    </source>
</evidence>
<name>A0A316ZIX9_9BASI</name>
<gene>
    <name evidence="7" type="ORF">FA09DRAFT_335693</name>
</gene>
<evidence type="ECO:0000256" key="1">
    <source>
        <dbReference type="ARBA" id="ARBA00007594"/>
    </source>
</evidence>
<dbReference type="OrthoDB" id="509901at2759"/>
<dbReference type="AlphaFoldDB" id="A0A316ZIX9"/>
<organism evidence="7 8">
    <name type="scientific">Tilletiopsis washingtonensis</name>
    <dbReference type="NCBI Taxonomy" id="58919"/>
    <lineage>
        <taxon>Eukaryota</taxon>
        <taxon>Fungi</taxon>
        <taxon>Dikarya</taxon>
        <taxon>Basidiomycota</taxon>
        <taxon>Ustilaginomycotina</taxon>
        <taxon>Exobasidiomycetes</taxon>
        <taxon>Entylomatales</taxon>
        <taxon>Entylomatales incertae sedis</taxon>
        <taxon>Tilletiopsis</taxon>
    </lineage>
</organism>
<dbReference type="GO" id="GO:0015934">
    <property type="term" value="C:large ribosomal subunit"/>
    <property type="evidence" value="ECO:0007669"/>
    <property type="project" value="InterPro"/>
</dbReference>
<keyword evidence="2" id="KW-0689">Ribosomal protein</keyword>
<evidence type="ECO:0000256" key="2">
    <source>
        <dbReference type="ARBA" id="ARBA00022980"/>
    </source>
</evidence>
<proteinExistence type="inferred from homology"/>
<dbReference type="InterPro" id="IPR005996">
    <property type="entry name" value="Ribosomal_uL30_bac-type"/>
</dbReference>
<dbReference type="InterPro" id="IPR016082">
    <property type="entry name" value="Ribosomal_uL30_ferredoxin-like"/>
</dbReference>
<protein>
    <recommendedName>
        <fullName evidence="4">Large ribosomal subunit protein uL30m</fullName>
    </recommendedName>
</protein>
<dbReference type="EMBL" id="KZ819283">
    <property type="protein sequence ID" value="PWO01049.1"/>
    <property type="molecule type" value="Genomic_DNA"/>
</dbReference>
<reference evidence="7 8" key="1">
    <citation type="journal article" date="2018" name="Mol. Biol. Evol.">
        <title>Broad Genomic Sampling Reveals a Smut Pathogenic Ancestry of the Fungal Clade Ustilaginomycotina.</title>
        <authorList>
            <person name="Kijpornyongpan T."/>
            <person name="Mondo S.J."/>
            <person name="Barry K."/>
            <person name="Sandor L."/>
            <person name="Lee J."/>
            <person name="Lipzen A."/>
            <person name="Pangilinan J."/>
            <person name="LaButti K."/>
            <person name="Hainaut M."/>
            <person name="Henrissat B."/>
            <person name="Grigoriev I.V."/>
            <person name="Spatafora J.W."/>
            <person name="Aime M.C."/>
        </authorList>
    </citation>
    <scope>NUCLEOTIDE SEQUENCE [LARGE SCALE GENOMIC DNA]</scope>
    <source>
        <strain evidence="7 8">MCA 4186</strain>
    </source>
</reference>
<evidence type="ECO:0000256" key="5">
    <source>
        <dbReference type="SAM" id="MobiDB-lite"/>
    </source>
</evidence>
<dbReference type="STRING" id="58919.A0A316ZIX9"/>
<dbReference type="RefSeq" id="XP_025601327.1">
    <property type="nucleotide sequence ID" value="XM_025743784.1"/>
</dbReference>
<evidence type="ECO:0000256" key="3">
    <source>
        <dbReference type="ARBA" id="ARBA00023274"/>
    </source>
</evidence>
<dbReference type="CDD" id="cd01658">
    <property type="entry name" value="Ribosomal_L30"/>
    <property type="match status" value="1"/>
</dbReference>
<dbReference type="SUPFAM" id="SSF55129">
    <property type="entry name" value="Ribosomal protein L30p/L7e"/>
    <property type="match status" value="1"/>
</dbReference>
<dbReference type="GO" id="GO:0006412">
    <property type="term" value="P:translation"/>
    <property type="evidence" value="ECO:0007669"/>
    <property type="project" value="InterPro"/>
</dbReference>
<keyword evidence="3" id="KW-0687">Ribonucleoprotein</keyword>
<feature type="compositionally biased region" description="Low complexity" evidence="5">
    <location>
        <begin position="16"/>
        <end position="30"/>
    </location>
</feature>
<dbReference type="Gene3D" id="3.30.1390.20">
    <property type="entry name" value="Ribosomal protein L30, ferredoxin-like fold domain"/>
    <property type="match status" value="1"/>
</dbReference>
<dbReference type="Pfam" id="PF00327">
    <property type="entry name" value="Ribosomal_L30"/>
    <property type="match status" value="1"/>
</dbReference>
<keyword evidence="8" id="KW-1185">Reference proteome</keyword>
<evidence type="ECO:0000313" key="7">
    <source>
        <dbReference type="EMBL" id="PWO01049.1"/>
    </source>
</evidence>